<evidence type="ECO:0000313" key="9">
    <source>
        <dbReference type="WBParaSite" id="jg6033"/>
    </source>
</evidence>
<comment type="subcellular location">
    <subcellularLocation>
        <location evidence="1">Cytoplasm</location>
        <location evidence="1">Cytoskeleton</location>
    </subcellularLocation>
</comment>
<name>A0A915EHR6_9BILA</name>
<proteinExistence type="inferred from homology"/>
<evidence type="ECO:0000256" key="4">
    <source>
        <dbReference type="ARBA" id="ARBA00022741"/>
    </source>
</evidence>
<keyword evidence="8" id="KW-1185">Reference proteome</keyword>
<dbReference type="InterPro" id="IPR043129">
    <property type="entry name" value="ATPase_NBD"/>
</dbReference>
<dbReference type="WBParaSite" id="jg6033">
    <property type="protein sequence ID" value="jg6033"/>
    <property type="gene ID" value="jg6033"/>
</dbReference>
<reference evidence="9" key="1">
    <citation type="submission" date="2022-11" db="UniProtKB">
        <authorList>
            <consortium name="WormBaseParasite"/>
        </authorList>
    </citation>
    <scope>IDENTIFICATION</scope>
</reference>
<keyword evidence="3" id="KW-0963">Cytoplasm</keyword>
<dbReference type="FunFam" id="3.90.640.10:FF:000005">
    <property type="entry name" value="Actin-related protein 2"/>
    <property type="match status" value="1"/>
</dbReference>
<dbReference type="Gene3D" id="3.30.420.40">
    <property type="match status" value="2"/>
</dbReference>
<dbReference type="GO" id="GO:0003779">
    <property type="term" value="F:actin binding"/>
    <property type="evidence" value="ECO:0007669"/>
    <property type="project" value="UniProtKB-KW"/>
</dbReference>
<keyword evidence="5" id="KW-0067">ATP-binding</keyword>
<dbReference type="PROSITE" id="PS01132">
    <property type="entry name" value="ACTINS_ACT_LIKE"/>
    <property type="match status" value="1"/>
</dbReference>
<keyword evidence="6" id="KW-0009">Actin-binding</keyword>
<keyword evidence="7" id="KW-0206">Cytoskeleton</keyword>
<dbReference type="AlphaFoldDB" id="A0A915EHR6"/>
<sequence>MENGIVRNWDDMGHIWDHTFGPEKLDIDPKDCKLLLTEPPLNPNSNRERLFQVMFEQYGFNSLYIAVQAVLTLFRRLALNHLTKRLDVAGRDITKYLIKLLLLRGYAFNHSADFETVRLLKEKLCYVAYDVEQEQKLALETTVLTETYTLPDGRVIRVGGERFEAPEVLFQPHLIDVEKSGLSELLFGVIQSADIDTRLEFYKHIVLSGGTTMYPGLPSRLERELKQLYLHKHLLVVNTWSSSAELYWHTLCVTGMRTFGCLKLIGRKRAFTIA</sequence>
<comment type="similarity">
    <text evidence="2">Belongs to the actin family. ARP2 subfamily.</text>
</comment>
<dbReference type="Gene3D" id="3.90.640.10">
    <property type="entry name" value="Actin, Chain A, domain 4"/>
    <property type="match status" value="1"/>
</dbReference>
<dbReference type="Proteomes" id="UP000887574">
    <property type="component" value="Unplaced"/>
</dbReference>
<accession>A0A915EHR6</accession>
<evidence type="ECO:0000256" key="6">
    <source>
        <dbReference type="ARBA" id="ARBA00023203"/>
    </source>
</evidence>
<keyword evidence="4" id="KW-0547">Nucleotide-binding</keyword>
<organism evidence="8 9">
    <name type="scientific">Ditylenchus dipsaci</name>
    <dbReference type="NCBI Taxonomy" id="166011"/>
    <lineage>
        <taxon>Eukaryota</taxon>
        <taxon>Metazoa</taxon>
        <taxon>Ecdysozoa</taxon>
        <taxon>Nematoda</taxon>
        <taxon>Chromadorea</taxon>
        <taxon>Rhabditida</taxon>
        <taxon>Tylenchina</taxon>
        <taxon>Tylenchomorpha</taxon>
        <taxon>Sphaerularioidea</taxon>
        <taxon>Anguinidae</taxon>
        <taxon>Anguininae</taxon>
        <taxon>Ditylenchus</taxon>
    </lineage>
</organism>
<evidence type="ECO:0000313" key="8">
    <source>
        <dbReference type="Proteomes" id="UP000887574"/>
    </source>
</evidence>
<protein>
    <submittedName>
        <fullName evidence="9">Actin-related protein 2</fullName>
    </submittedName>
</protein>
<dbReference type="Pfam" id="PF00022">
    <property type="entry name" value="Actin"/>
    <property type="match status" value="2"/>
</dbReference>
<evidence type="ECO:0000256" key="2">
    <source>
        <dbReference type="ARBA" id="ARBA00010121"/>
    </source>
</evidence>
<evidence type="ECO:0000256" key="5">
    <source>
        <dbReference type="ARBA" id="ARBA00022840"/>
    </source>
</evidence>
<dbReference type="GO" id="GO:0005524">
    <property type="term" value="F:ATP binding"/>
    <property type="evidence" value="ECO:0007669"/>
    <property type="project" value="UniProtKB-KW"/>
</dbReference>
<evidence type="ECO:0000256" key="1">
    <source>
        <dbReference type="ARBA" id="ARBA00004245"/>
    </source>
</evidence>
<dbReference type="PANTHER" id="PTHR11937">
    <property type="entry name" value="ACTIN"/>
    <property type="match status" value="1"/>
</dbReference>
<dbReference type="SMART" id="SM00268">
    <property type="entry name" value="ACTIN"/>
    <property type="match status" value="1"/>
</dbReference>
<dbReference type="GO" id="GO:0005856">
    <property type="term" value="C:cytoskeleton"/>
    <property type="evidence" value="ECO:0007669"/>
    <property type="project" value="UniProtKB-SubCell"/>
</dbReference>
<dbReference type="SUPFAM" id="SSF53067">
    <property type="entry name" value="Actin-like ATPase domain"/>
    <property type="match status" value="2"/>
</dbReference>
<evidence type="ECO:0000256" key="3">
    <source>
        <dbReference type="ARBA" id="ARBA00022490"/>
    </source>
</evidence>
<evidence type="ECO:0000256" key="7">
    <source>
        <dbReference type="ARBA" id="ARBA00023212"/>
    </source>
</evidence>
<dbReference type="InterPro" id="IPR004000">
    <property type="entry name" value="Actin"/>
</dbReference>
<dbReference type="InterPro" id="IPR020902">
    <property type="entry name" value="Actin/actin-like_CS"/>
</dbReference>